<evidence type="ECO:0000256" key="4">
    <source>
        <dbReference type="SAM" id="Phobius"/>
    </source>
</evidence>
<dbReference type="InterPro" id="IPR004089">
    <property type="entry name" value="MCPsignal_dom"/>
</dbReference>
<dbReference type="STRING" id="582667.SAMN05192568_103212"/>
<feature type="domain" description="Methyl-accepting transducer" evidence="5">
    <location>
        <begin position="299"/>
        <end position="535"/>
    </location>
</feature>
<dbReference type="AlphaFoldDB" id="A0A1I4QZK6"/>
<keyword evidence="4" id="KW-0472">Membrane</keyword>
<dbReference type="SUPFAM" id="SSF58104">
    <property type="entry name" value="Methyl-accepting chemotaxis protein (MCP) signaling domain"/>
    <property type="match status" value="1"/>
</dbReference>
<dbReference type="SMART" id="SM00283">
    <property type="entry name" value="MA"/>
    <property type="match status" value="1"/>
</dbReference>
<evidence type="ECO:0000256" key="2">
    <source>
        <dbReference type="ARBA" id="ARBA00029447"/>
    </source>
</evidence>
<dbReference type="Gene3D" id="1.10.287.950">
    <property type="entry name" value="Methyl-accepting chemotaxis protein"/>
    <property type="match status" value="1"/>
</dbReference>
<dbReference type="InterPro" id="IPR004090">
    <property type="entry name" value="Chemotax_Me-accpt_rcpt"/>
</dbReference>
<organism evidence="7 8">
    <name type="scientific">Methylobacterium pseudosasicola</name>
    <dbReference type="NCBI Taxonomy" id="582667"/>
    <lineage>
        <taxon>Bacteria</taxon>
        <taxon>Pseudomonadati</taxon>
        <taxon>Pseudomonadota</taxon>
        <taxon>Alphaproteobacteria</taxon>
        <taxon>Hyphomicrobiales</taxon>
        <taxon>Methylobacteriaceae</taxon>
        <taxon>Methylobacterium</taxon>
    </lineage>
</organism>
<dbReference type="RefSeq" id="WP_092044682.1">
    <property type="nucleotide sequence ID" value="NZ_FOTK01000032.1"/>
</dbReference>
<keyword evidence="8" id="KW-1185">Reference proteome</keyword>
<comment type="similarity">
    <text evidence="2">Belongs to the methyl-accepting chemotaxis (MCP) protein family.</text>
</comment>
<dbReference type="OrthoDB" id="3378718at2"/>
<dbReference type="Gene3D" id="1.10.8.500">
    <property type="entry name" value="HAMP domain in histidine kinase"/>
    <property type="match status" value="1"/>
</dbReference>
<keyword evidence="4" id="KW-0812">Transmembrane</keyword>
<evidence type="ECO:0000256" key="1">
    <source>
        <dbReference type="ARBA" id="ARBA00023224"/>
    </source>
</evidence>
<dbReference type="PROSITE" id="PS50111">
    <property type="entry name" value="CHEMOTAXIS_TRANSDUC_2"/>
    <property type="match status" value="1"/>
</dbReference>
<dbReference type="CDD" id="cd06225">
    <property type="entry name" value="HAMP"/>
    <property type="match status" value="1"/>
</dbReference>
<dbReference type="GO" id="GO:0016020">
    <property type="term" value="C:membrane"/>
    <property type="evidence" value="ECO:0007669"/>
    <property type="project" value="InterPro"/>
</dbReference>
<dbReference type="Pfam" id="PF00015">
    <property type="entry name" value="MCPsignal"/>
    <property type="match status" value="1"/>
</dbReference>
<dbReference type="Pfam" id="PF12729">
    <property type="entry name" value="4HB_MCP_1"/>
    <property type="match status" value="1"/>
</dbReference>
<evidence type="ECO:0000313" key="7">
    <source>
        <dbReference type="EMBL" id="SFM45146.1"/>
    </source>
</evidence>
<dbReference type="InterPro" id="IPR024478">
    <property type="entry name" value="HlyB_4HB_MCP"/>
</dbReference>
<dbReference type="GO" id="GO:0007165">
    <property type="term" value="P:signal transduction"/>
    <property type="evidence" value="ECO:0007669"/>
    <property type="project" value="UniProtKB-KW"/>
</dbReference>
<gene>
    <name evidence="7" type="ORF">SAMN05192568_103212</name>
</gene>
<name>A0A1I4QZK6_9HYPH</name>
<proteinExistence type="inferred from homology"/>
<evidence type="ECO:0000313" key="8">
    <source>
        <dbReference type="Proteomes" id="UP000199048"/>
    </source>
</evidence>
<protein>
    <submittedName>
        <fullName evidence="7">Methyl-accepting chemotaxis protein</fullName>
    </submittedName>
</protein>
<dbReference type="GO" id="GO:0004888">
    <property type="term" value="F:transmembrane signaling receptor activity"/>
    <property type="evidence" value="ECO:0007669"/>
    <property type="project" value="InterPro"/>
</dbReference>
<dbReference type="EMBL" id="FOTK01000032">
    <property type="protein sequence ID" value="SFM45146.1"/>
    <property type="molecule type" value="Genomic_DNA"/>
</dbReference>
<keyword evidence="1 3" id="KW-0807">Transducer</keyword>
<dbReference type="Pfam" id="PF00672">
    <property type="entry name" value="HAMP"/>
    <property type="match status" value="1"/>
</dbReference>
<dbReference type="PANTHER" id="PTHR32089">
    <property type="entry name" value="METHYL-ACCEPTING CHEMOTAXIS PROTEIN MCPB"/>
    <property type="match status" value="1"/>
</dbReference>
<sequence length="555" mass="57999">MRLTIKIRLVALLTVLGALLLGTTALGNLALYWNTKSLQTVFEDRVVPLGQFSSLRDAYDATVEASRALRDGKTDQRAGVQNIQREQVKVKRQWADYLATYLTPEEKVLAADLQTQIDRNDAIVGDLVRHAEANQMGGYADAHAALLNAMTQTHAALGKLTALQIRVAREAFEQAQTTSGWTGALLVASLVVAIIAIAYGIVTVLVQVARPLTGMTAAMTRLASGDLDAPVVGADRRDEIGAMAGAVQVFKDALIAKRRADADAAVENEAKNRRAQVLNDATSTFRAEVSKMTATLSAAAEEMEATAAAMSRTADQTAAQSVSVASGAEQTSANVQTVAAASEELAASIGEINVQIVRSSDMAERAATDAVQTNTIMQGLADGAQKIGAVVELITGIAAQTNLLALNATIEAARAGEAGRGFAVVAGEVKELAAQTAKATETISHQITTIQGETHRAVEAIQAISATIVELRAIAVGVTASMEEQRAVTQEIVRSVTQAAQGTQAVTTNIGAVTTAVGETGTSASQVLTAATELSRQSERLTVEVADFLAKVQAA</sequence>
<dbReference type="GO" id="GO:0006935">
    <property type="term" value="P:chemotaxis"/>
    <property type="evidence" value="ECO:0007669"/>
    <property type="project" value="InterPro"/>
</dbReference>
<keyword evidence="4" id="KW-1133">Transmembrane helix</keyword>
<dbReference type="InterPro" id="IPR003660">
    <property type="entry name" value="HAMP_dom"/>
</dbReference>
<evidence type="ECO:0000259" key="6">
    <source>
        <dbReference type="PROSITE" id="PS50885"/>
    </source>
</evidence>
<evidence type="ECO:0000256" key="3">
    <source>
        <dbReference type="PROSITE-ProRule" id="PRU00284"/>
    </source>
</evidence>
<feature type="domain" description="HAMP" evidence="6">
    <location>
        <begin position="206"/>
        <end position="259"/>
    </location>
</feature>
<accession>A0A1I4QZK6</accession>
<reference evidence="8" key="1">
    <citation type="submission" date="2016-10" db="EMBL/GenBank/DDBJ databases">
        <authorList>
            <person name="Varghese N."/>
            <person name="Submissions S."/>
        </authorList>
    </citation>
    <scope>NUCLEOTIDE SEQUENCE [LARGE SCALE GENOMIC DNA]</scope>
    <source>
        <strain evidence="8">BL36</strain>
    </source>
</reference>
<dbReference type="PANTHER" id="PTHR32089:SF112">
    <property type="entry name" value="LYSOZYME-LIKE PROTEIN-RELATED"/>
    <property type="match status" value="1"/>
</dbReference>
<feature type="transmembrane region" description="Helical" evidence="4">
    <location>
        <begin position="181"/>
        <end position="206"/>
    </location>
</feature>
<dbReference type="PROSITE" id="PS50885">
    <property type="entry name" value="HAMP"/>
    <property type="match status" value="1"/>
</dbReference>
<evidence type="ECO:0000259" key="5">
    <source>
        <dbReference type="PROSITE" id="PS50111"/>
    </source>
</evidence>
<dbReference type="Proteomes" id="UP000199048">
    <property type="component" value="Unassembled WGS sequence"/>
</dbReference>
<dbReference type="PRINTS" id="PR00260">
    <property type="entry name" value="CHEMTRNSDUCR"/>
</dbReference>
<dbReference type="SMART" id="SM00304">
    <property type="entry name" value="HAMP"/>
    <property type="match status" value="1"/>
</dbReference>